<comment type="caution">
    <text evidence="5">The sequence shown here is derived from an EMBL/GenBank/DDBJ whole genome shotgun (WGS) entry which is preliminary data.</text>
</comment>
<dbReference type="OrthoDB" id="194358at2759"/>
<dbReference type="InterPro" id="IPR036770">
    <property type="entry name" value="Ankyrin_rpt-contain_sf"/>
</dbReference>
<dbReference type="SUPFAM" id="SSF48403">
    <property type="entry name" value="Ankyrin repeat"/>
    <property type="match status" value="1"/>
</dbReference>
<accession>A0A9P9I8J3</accession>
<keyword evidence="6" id="KW-1185">Reference proteome</keyword>
<name>A0A9P9I8J3_9PLEO</name>
<dbReference type="Proteomes" id="UP000700596">
    <property type="component" value="Unassembled WGS sequence"/>
</dbReference>
<keyword evidence="1" id="KW-0677">Repeat</keyword>
<evidence type="ECO:0000256" key="1">
    <source>
        <dbReference type="ARBA" id="ARBA00022737"/>
    </source>
</evidence>
<dbReference type="InterPro" id="IPR011990">
    <property type="entry name" value="TPR-like_helical_dom_sf"/>
</dbReference>
<dbReference type="PANTHER" id="PTHR24126:SF14">
    <property type="entry name" value="ANK_REP_REGION DOMAIN-CONTAINING PROTEIN"/>
    <property type="match status" value="1"/>
</dbReference>
<reference evidence="5" key="1">
    <citation type="journal article" date="2021" name="Nat. Commun.">
        <title>Genetic determinants of endophytism in the Arabidopsis root mycobiome.</title>
        <authorList>
            <person name="Mesny F."/>
            <person name="Miyauchi S."/>
            <person name="Thiergart T."/>
            <person name="Pickel B."/>
            <person name="Atanasova L."/>
            <person name="Karlsson M."/>
            <person name="Huettel B."/>
            <person name="Barry K.W."/>
            <person name="Haridas S."/>
            <person name="Chen C."/>
            <person name="Bauer D."/>
            <person name="Andreopoulos W."/>
            <person name="Pangilinan J."/>
            <person name="LaButti K."/>
            <person name="Riley R."/>
            <person name="Lipzen A."/>
            <person name="Clum A."/>
            <person name="Drula E."/>
            <person name="Henrissat B."/>
            <person name="Kohler A."/>
            <person name="Grigoriev I.V."/>
            <person name="Martin F.M."/>
            <person name="Hacquard S."/>
        </authorList>
    </citation>
    <scope>NUCLEOTIDE SEQUENCE</scope>
    <source>
        <strain evidence="5">MPI-CAGE-CH-0243</strain>
    </source>
</reference>
<dbReference type="Pfam" id="PF12796">
    <property type="entry name" value="Ank_2"/>
    <property type="match status" value="1"/>
</dbReference>
<keyword evidence="2 3" id="KW-0040">ANK repeat</keyword>
<feature type="compositionally biased region" description="Low complexity" evidence="4">
    <location>
        <begin position="588"/>
        <end position="606"/>
    </location>
</feature>
<evidence type="ECO:0000313" key="5">
    <source>
        <dbReference type="EMBL" id="KAH7110897.1"/>
    </source>
</evidence>
<dbReference type="SUPFAM" id="SSF48452">
    <property type="entry name" value="TPR-like"/>
    <property type="match status" value="1"/>
</dbReference>
<dbReference type="InterPro" id="IPR002110">
    <property type="entry name" value="Ankyrin_rpt"/>
</dbReference>
<feature type="compositionally biased region" description="Polar residues" evidence="4">
    <location>
        <begin position="530"/>
        <end position="565"/>
    </location>
</feature>
<dbReference type="Gene3D" id="1.25.40.10">
    <property type="entry name" value="Tetratricopeptide repeat domain"/>
    <property type="match status" value="1"/>
</dbReference>
<evidence type="ECO:0000313" key="6">
    <source>
        <dbReference type="Proteomes" id="UP000700596"/>
    </source>
</evidence>
<gene>
    <name evidence="5" type="ORF">B0J11DRAFT_562638</name>
</gene>
<dbReference type="EMBL" id="JAGMWT010000026">
    <property type="protein sequence ID" value="KAH7110897.1"/>
    <property type="molecule type" value="Genomic_DNA"/>
</dbReference>
<protein>
    <recommendedName>
        <fullName evidence="7">Ankyrin</fullName>
    </recommendedName>
</protein>
<sequence length="873" mass="95741">MISTPLTSSHTSSTILGLSKRAWKLGIALSKLDQDSDVVDPTVKVLTEEVKALGVECDLIYAELDEVAGKNGPAPPSLNDVVDGVSACLEVQVGDIGRSMQELEMFVDSVRGEDSRLIGQAQRQRRLNGRRNQIASIRTKVCRQTDNLRTTLLLMNTMFAHLVTGRVDRRFSQVLDKLQDAVERLQRSLESDPHSQPSELTLLQCARDLLEKGTTMYKACIATEGTPKNQSTPRTAVRVVDWVTALDSLRRDQQAQKRETAIGGASDDSDDDLEIDFAKSALDTGISAFESREWTEADSLLQEALRVLQHLKRRQCTFCDIFNLHYRLAICAYYVQEPAGAEEALISFLQQQTNSDDGRAFQYDAMHLLSQLYVRTGHIDRARSECEKTLQGRRKLLGKQSDAALESMALMAHIFFVINNRVRAKSCLGLIPEERRPLIIKNVEDTLGLSLEHLDFSSFLVQSPIEDPDVKAISDIQLKLATSSLGTPTPTLSSISTLLPTDNTNRSIFSFPKPPNSSPQLSYRRIPSNRTSFDAQSNPGVSNNPPYSSTPQPQEDHPSSTTNLTHLIPERTHPSNSSISPDAASFVQSDPDTSTSTTTPQPLTRSQLLQNLNCQPRTALESAVCSSSHAQFHTLLKKQTSFLRSTLRKHVKPERLTALHFAALFGEIEMARLLLAAGFGINDVPYGYSTALSPLKMAVGARRVEMVDFLLANGAGPGEGETWAGLVGAMLSRGWIGKTVGEGDREGVVERIVGVMGILVGYGWEVNAPCDKEGNTALHLAVGFWSGEYAWDLGLRRVVTAWLCEKGADPLVGDKEGKTAYDLVVKSGHLDLAMLLDGCLKDKGARAGNMEPVELEGSLGMEHMDSSSLTPEI</sequence>
<dbReference type="Gene3D" id="1.25.40.20">
    <property type="entry name" value="Ankyrin repeat-containing domain"/>
    <property type="match status" value="2"/>
</dbReference>
<evidence type="ECO:0000256" key="4">
    <source>
        <dbReference type="SAM" id="MobiDB-lite"/>
    </source>
</evidence>
<dbReference type="PROSITE" id="PS50297">
    <property type="entry name" value="ANK_REP_REGION"/>
    <property type="match status" value="1"/>
</dbReference>
<feature type="region of interest" description="Disordered" evidence="4">
    <location>
        <begin position="506"/>
        <end position="525"/>
    </location>
</feature>
<organism evidence="5 6">
    <name type="scientific">Dendryphion nanum</name>
    <dbReference type="NCBI Taxonomy" id="256645"/>
    <lineage>
        <taxon>Eukaryota</taxon>
        <taxon>Fungi</taxon>
        <taxon>Dikarya</taxon>
        <taxon>Ascomycota</taxon>
        <taxon>Pezizomycotina</taxon>
        <taxon>Dothideomycetes</taxon>
        <taxon>Pleosporomycetidae</taxon>
        <taxon>Pleosporales</taxon>
        <taxon>Torulaceae</taxon>
        <taxon>Dendryphion</taxon>
    </lineage>
</organism>
<evidence type="ECO:0000256" key="3">
    <source>
        <dbReference type="PROSITE-ProRule" id="PRU00023"/>
    </source>
</evidence>
<proteinExistence type="predicted"/>
<feature type="region of interest" description="Disordered" evidence="4">
    <location>
        <begin position="530"/>
        <end position="606"/>
    </location>
</feature>
<feature type="repeat" description="ANK" evidence="3">
    <location>
        <begin position="654"/>
        <end position="686"/>
    </location>
</feature>
<dbReference type="AlphaFoldDB" id="A0A9P9I8J3"/>
<dbReference type="SMART" id="SM00248">
    <property type="entry name" value="ANK"/>
    <property type="match status" value="4"/>
</dbReference>
<dbReference type="PROSITE" id="PS50088">
    <property type="entry name" value="ANK_REPEAT"/>
    <property type="match status" value="1"/>
</dbReference>
<evidence type="ECO:0000256" key="2">
    <source>
        <dbReference type="ARBA" id="ARBA00023043"/>
    </source>
</evidence>
<evidence type="ECO:0008006" key="7">
    <source>
        <dbReference type="Google" id="ProtNLM"/>
    </source>
</evidence>
<dbReference type="PANTHER" id="PTHR24126">
    <property type="entry name" value="ANKYRIN REPEAT, PH AND SEC7 DOMAIN CONTAINING PROTEIN SECG-RELATED"/>
    <property type="match status" value="1"/>
</dbReference>